<reference evidence="6 7" key="1">
    <citation type="submission" date="2019-07" db="EMBL/GenBank/DDBJ databases">
        <title>Whole genome shotgun sequence of Enterococcus villorum NBRC 100699.</title>
        <authorList>
            <person name="Hosoyama A."/>
            <person name="Uohara A."/>
            <person name="Ohji S."/>
            <person name="Ichikawa N."/>
        </authorList>
    </citation>
    <scope>NUCLEOTIDE SEQUENCE [LARGE SCALE GENOMIC DNA]</scope>
    <source>
        <strain evidence="6 7">NBRC 100699</strain>
    </source>
</reference>
<dbReference type="SMART" id="SM00382">
    <property type="entry name" value="AAA"/>
    <property type="match status" value="1"/>
</dbReference>
<dbReference type="Proteomes" id="UP000321830">
    <property type="component" value="Unassembled WGS sequence"/>
</dbReference>
<evidence type="ECO:0000313" key="7">
    <source>
        <dbReference type="Proteomes" id="UP000321830"/>
    </source>
</evidence>
<organism evidence="6 7">
    <name type="scientific">Enterococcus villorum</name>
    <dbReference type="NCBI Taxonomy" id="112904"/>
    <lineage>
        <taxon>Bacteria</taxon>
        <taxon>Bacillati</taxon>
        <taxon>Bacillota</taxon>
        <taxon>Bacilli</taxon>
        <taxon>Lactobacillales</taxon>
        <taxon>Enterococcaceae</taxon>
        <taxon>Enterococcus</taxon>
    </lineage>
</organism>
<keyword evidence="1" id="KW-0813">Transport</keyword>
<protein>
    <recommendedName>
        <fullName evidence="5">ABC transporter domain-containing protein</fullName>
    </recommendedName>
</protein>
<evidence type="ECO:0000256" key="1">
    <source>
        <dbReference type="ARBA" id="ARBA00022448"/>
    </source>
</evidence>
<feature type="domain" description="ABC transporter" evidence="5">
    <location>
        <begin position="8"/>
        <end position="213"/>
    </location>
</feature>
<comment type="caution">
    <text evidence="6">The sequence shown here is derived from an EMBL/GenBank/DDBJ whole genome shotgun (WGS) entry which is preliminary data.</text>
</comment>
<evidence type="ECO:0000313" key="6">
    <source>
        <dbReference type="EMBL" id="GEL92437.1"/>
    </source>
</evidence>
<evidence type="ECO:0000256" key="3">
    <source>
        <dbReference type="ARBA" id="ARBA00022840"/>
    </source>
</evidence>
<dbReference type="PROSITE" id="PS50893">
    <property type="entry name" value="ABC_TRANSPORTER_2"/>
    <property type="match status" value="1"/>
</dbReference>
<dbReference type="GO" id="GO:0055085">
    <property type="term" value="P:transmembrane transport"/>
    <property type="evidence" value="ECO:0007669"/>
    <property type="project" value="UniProtKB-ARBA"/>
</dbReference>
<gene>
    <name evidence="6" type="ORF">EVI01_17740</name>
</gene>
<dbReference type="Gene3D" id="3.40.50.300">
    <property type="entry name" value="P-loop containing nucleotide triphosphate hydrolases"/>
    <property type="match status" value="1"/>
</dbReference>
<dbReference type="SUPFAM" id="SSF52540">
    <property type="entry name" value="P-loop containing nucleoside triphosphate hydrolases"/>
    <property type="match status" value="1"/>
</dbReference>
<dbReference type="InterPro" id="IPR003439">
    <property type="entry name" value="ABC_transporter-like_ATP-bd"/>
</dbReference>
<evidence type="ECO:0000256" key="2">
    <source>
        <dbReference type="ARBA" id="ARBA00022741"/>
    </source>
</evidence>
<evidence type="ECO:0000259" key="5">
    <source>
        <dbReference type="PROSITE" id="PS50893"/>
    </source>
</evidence>
<keyword evidence="4" id="KW-0653">Protein transport</keyword>
<accession>A0A511J345</accession>
<dbReference type="InterPro" id="IPR027417">
    <property type="entry name" value="P-loop_NTPase"/>
</dbReference>
<proteinExistence type="predicted"/>
<name>A0A511J345_9ENTE</name>
<dbReference type="GO" id="GO:0016887">
    <property type="term" value="F:ATP hydrolysis activity"/>
    <property type="evidence" value="ECO:0007669"/>
    <property type="project" value="InterPro"/>
</dbReference>
<dbReference type="Pfam" id="PF00005">
    <property type="entry name" value="ABC_tran"/>
    <property type="match status" value="1"/>
</dbReference>
<dbReference type="PANTHER" id="PTHR43776">
    <property type="entry name" value="TRANSPORT ATP-BINDING PROTEIN"/>
    <property type="match status" value="1"/>
</dbReference>
<dbReference type="AlphaFoldDB" id="A0A511J345"/>
<keyword evidence="2" id="KW-0547">Nucleotide-binding</keyword>
<keyword evidence="3" id="KW-0067">ATP-binding</keyword>
<dbReference type="RefSeq" id="WP_025480736.1">
    <property type="nucleotide sequence ID" value="NZ_BJWF01000023.1"/>
</dbReference>
<dbReference type="GO" id="GO:0015833">
    <property type="term" value="P:peptide transport"/>
    <property type="evidence" value="ECO:0007669"/>
    <property type="project" value="UniProtKB-KW"/>
</dbReference>
<keyword evidence="4" id="KW-0571">Peptide transport</keyword>
<dbReference type="EMBL" id="BJWF01000023">
    <property type="protein sequence ID" value="GEL92437.1"/>
    <property type="molecule type" value="Genomic_DNA"/>
</dbReference>
<evidence type="ECO:0000256" key="4">
    <source>
        <dbReference type="ARBA" id="ARBA00022856"/>
    </source>
</evidence>
<dbReference type="InterPro" id="IPR050319">
    <property type="entry name" value="ABC_transp_ATP-bind"/>
</dbReference>
<dbReference type="InterPro" id="IPR003593">
    <property type="entry name" value="AAA+_ATPase"/>
</dbReference>
<sequence length="214" mass="24429">MKKQTAILTIEKLAKTKKKKRLFKDFNLSVLSGEWVGIIGENGSGKTTLAKIICGLEAVDEGLIFFEGKAQQCFSKKEWLKKVQLVTQYTRHALDPTKTIKQILFEPINQFGLAPYNDEERKIEKILSDCQLPKTILTKYPKKLSGGEYQRICVALALLVQPEVLICDEATANLDKMTEMRILKLLKKKPMSVIFISHDHTLVKKYCHQFVELT</sequence>
<dbReference type="GO" id="GO:0005524">
    <property type="term" value="F:ATP binding"/>
    <property type="evidence" value="ECO:0007669"/>
    <property type="project" value="UniProtKB-KW"/>
</dbReference>